<evidence type="ECO:0000313" key="1">
    <source>
        <dbReference type="EMBL" id="OGE57567.1"/>
    </source>
</evidence>
<accession>A0A1F5LWN7</accession>
<proteinExistence type="predicted"/>
<evidence type="ECO:0000313" key="2">
    <source>
        <dbReference type="Proteomes" id="UP000177622"/>
    </source>
</evidence>
<gene>
    <name evidence="1" type="ORF">PENARI_c002G06673</name>
</gene>
<organism evidence="1 2">
    <name type="scientific">Penicillium arizonense</name>
    <dbReference type="NCBI Taxonomy" id="1835702"/>
    <lineage>
        <taxon>Eukaryota</taxon>
        <taxon>Fungi</taxon>
        <taxon>Dikarya</taxon>
        <taxon>Ascomycota</taxon>
        <taxon>Pezizomycotina</taxon>
        <taxon>Eurotiomycetes</taxon>
        <taxon>Eurotiomycetidae</taxon>
        <taxon>Eurotiales</taxon>
        <taxon>Aspergillaceae</taxon>
        <taxon>Penicillium</taxon>
    </lineage>
</organism>
<dbReference type="EMBL" id="LXJU01000002">
    <property type="protein sequence ID" value="OGE57567.1"/>
    <property type="molecule type" value="Genomic_DNA"/>
</dbReference>
<reference evidence="1 2" key="1">
    <citation type="journal article" date="2016" name="Sci. Rep.">
        <title>Penicillium arizonense, a new, genome sequenced fungal species, reveals a high chemical diversity in secreted metabolites.</title>
        <authorList>
            <person name="Grijseels S."/>
            <person name="Nielsen J.C."/>
            <person name="Randelovic M."/>
            <person name="Nielsen J."/>
            <person name="Nielsen K.F."/>
            <person name="Workman M."/>
            <person name="Frisvad J.C."/>
        </authorList>
    </citation>
    <scope>NUCLEOTIDE SEQUENCE [LARGE SCALE GENOMIC DNA]</scope>
    <source>
        <strain evidence="1 2">CBS 141311</strain>
    </source>
</reference>
<dbReference type="GeneID" id="34572315"/>
<dbReference type="RefSeq" id="XP_022492990.1">
    <property type="nucleotide sequence ID" value="XM_022627581.1"/>
</dbReference>
<protein>
    <submittedName>
        <fullName evidence="1">Uncharacterized protein</fullName>
    </submittedName>
</protein>
<name>A0A1F5LWN7_PENAI</name>
<sequence>MACVNDGNEMNHRGQFLVTAAYIDDARAPKTTSTPTQRA</sequence>
<keyword evidence="2" id="KW-1185">Reference proteome</keyword>
<dbReference type="Proteomes" id="UP000177622">
    <property type="component" value="Unassembled WGS sequence"/>
</dbReference>
<comment type="caution">
    <text evidence="1">The sequence shown here is derived from an EMBL/GenBank/DDBJ whole genome shotgun (WGS) entry which is preliminary data.</text>
</comment>
<dbReference type="AlphaFoldDB" id="A0A1F5LWN7"/>